<evidence type="ECO:0000313" key="2">
    <source>
        <dbReference type="Proteomes" id="UP000831880"/>
    </source>
</evidence>
<protein>
    <submittedName>
        <fullName evidence="1">Uncharacterized protein</fullName>
    </submittedName>
</protein>
<dbReference type="Proteomes" id="UP000831880">
    <property type="component" value="Chromosome"/>
</dbReference>
<accession>A0ABY4H3S8</accession>
<keyword evidence="2" id="KW-1185">Reference proteome</keyword>
<reference evidence="1 2" key="1">
    <citation type="submission" date="2022-04" db="EMBL/GenBank/DDBJ databases">
        <title>Halobacillus sp. isolated from saltern.</title>
        <authorList>
            <person name="Won M."/>
            <person name="Lee C.-M."/>
            <person name="Woen H.-Y."/>
            <person name="Kwon S.-W."/>
        </authorList>
    </citation>
    <scope>NUCLEOTIDE SEQUENCE [LARGE SCALE GENOMIC DNA]</scope>
    <source>
        <strain evidence="1 2">SSTM10-2</strain>
    </source>
</reference>
<dbReference type="EMBL" id="CP095074">
    <property type="protein sequence ID" value="UOQ95078.1"/>
    <property type="molecule type" value="Genomic_DNA"/>
</dbReference>
<name>A0ABY4H3S8_9BACI</name>
<proteinExistence type="predicted"/>
<dbReference type="RefSeq" id="WP_244754933.1">
    <property type="nucleotide sequence ID" value="NZ_CP095074.1"/>
</dbReference>
<evidence type="ECO:0000313" key="1">
    <source>
        <dbReference type="EMBL" id="UOQ95078.1"/>
    </source>
</evidence>
<organism evidence="1 2">
    <name type="scientific">Halobacillus shinanisalinarum</name>
    <dbReference type="NCBI Taxonomy" id="2932258"/>
    <lineage>
        <taxon>Bacteria</taxon>
        <taxon>Bacillati</taxon>
        <taxon>Bacillota</taxon>
        <taxon>Bacilli</taxon>
        <taxon>Bacillales</taxon>
        <taxon>Bacillaceae</taxon>
        <taxon>Halobacillus</taxon>
    </lineage>
</organism>
<sequence>MHRKETYQERKKQAQSIMSGELINTFFPTETYKGKTKSSVDHVQIFIETGNLTSNHATALVRFHHTLHSLQNEQEQVSNVFLEIEIQLQDGRWMVMDFREATKGGK</sequence>
<gene>
    <name evidence="1" type="ORF">MUO14_09175</name>
</gene>